<dbReference type="Proteomes" id="UP000078492">
    <property type="component" value="Unassembled WGS sequence"/>
</dbReference>
<gene>
    <name evidence="1" type="ORF">ALC57_06155</name>
</gene>
<accession>A0A195E8V5</accession>
<reference evidence="1 2" key="1">
    <citation type="submission" date="2015-09" db="EMBL/GenBank/DDBJ databases">
        <title>Trachymyrmex cornetzi WGS genome.</title>
        <authorList>
            <person name="Nygaard S."/>
            <person name="Hu H."/>
            <person name="Boomsma J."/>
            <person name="Zhang G."/>
        </authorList>
    </citation>
    <scope>NUCLEOTIDE SEQUENCE [LARGE SCALE GENOMIC DNA]</scope>
    <source>
        <strain evidence="1">Tcor2-1</strain>
        <tissue evidence="1">Whole body</tissue>
    </source>
</reference>
<evidence type="ECO:0000313" key="2">
    <source>
        <dbReference type="Proteomes" id="UP000078492"/>
    </source>
</evidence>
<protein>
    <submittedName>
        <fullName evidence="1">Uncharacterized protein</fullName>
    </submittedName>
</protein>
<feature type="non-terminal residue" evidence="1">
    <location>
        <position position="1"/>
    </location>
</feature>
<sequence length="144" mass="16331">NARARTRVRRVVACSSGALCRWIWFLRNEMNHGNCAYWRAYFYVESRELAAAAAAAATAAAAASGAARIVSTERFDAETLLSLCNFVSLINVIRIAQGKQRFSHFAIREDWYRATTEQRTWYSRLQPLITRHNGTSMHLSSDVK</sequence>
<dbReference type="AlphaFoldDB" id="A0A195E8V5"/>
<keyword evidence="2" id="KW-1185">Reference proteome</keyword>
<organism evidence="1 2">
    <name type="scientific">Trachymyrmex cornetzi</name>
    <dbReference type="NCBI Taxonomy" id="471704"/>
    <lineage>
        <taxon>Eukaryota</taxon>
        <taxon>Metazoa</taxon>
        <taxon>Ecdysozoa</taxon>
        <taxon>Arthropoda</taxon>
        <taxon>Hexapoda</taxon>
        <taxon>Insecta</taxon>
        <taxon>Pterygota</taxon>
        <taxon>Neoptera</taxon>
        <taxon>Endopterygota</taxon>
        <taxon>Hymenoptera</taxon>
        <taxon>Apocrita</taxon>
        <taxon>Aculeata</taxon>
        <taxon>Formicoidea</taxon>
        <taxon>Formicidae</taxon>
        <taxon>Myrmicinae</taxon>
        <taxon>Trachymyrmex</taxon>
    </lineage>
</organism>
<dbReference type="EMBL" id="KQ979440">
    <property type="protein sequence ID" value="KYN21541.1"/>
    <property type="molecule type" value="Genomic_DNA"/>
</dbReference>
<proteinExistence type="predicted"/>
<evidence type="ECO:0000313" key="1">
    <source>
        <dbReference type="EMBL" id="KYN21541.1"/>
    </source>
</evidence>
<name>A0A195E8V5_9HYME</name>